<name>A0ABP5RVP6_9ACTN</name>
<evidence type="ECO:0000313" key="1">
    <source>
        <dbReference type="EMBL" id="GAA2277885.1"/>
    </source>
</evidence>
<sequence>MSAEYLIDGQPVYAPAFGRPGGVLYRAVVQGRSTVPWAGCCQAHRLDEDRLLFADEIGTGRLCAPTGCTGRPNRGRGGPPTHR</sequence>
<comment type="caution">
    <text evidence="1">The sequence shown here is derived from an EMBL/GenBank/DDBJ whole genome shotgun (WGS) entry which is preliminary data.</text>
</comment>
<evidence type="ECO:0000313" key="2">
    <source>
        <dbReference type="Proteomes" id="UP001500305"/>
    </source>
</evidence>
<dbReference type="RefSeq" id="WP_344641026.1">
    <property type="nucleotide sequence ID" value="NZ_BAAATR010000059.1"/>
</dbReference>
<keyword evidence="2" id="KW-1185">Reference proteome</keyword>
<dbReference type="Proteomes" id="UP001500305">
    <property type="component" value="Unassembled WGS sequence"/>
</dbReference>
<proteinExistence type="predicted"/>
<gene>
    <name evidence="1" type="ORF">GCM10010430_74790</name>
</gene>
<accession>A0ABP5RVP6</accession>
<protein>
    <submittedName>
        <fullName evidence="1">Uncharacterized protein</fullName>
    </submittedName>
</protein>
<reference evidence="2" key="1">
    <citation type="journal article" date="2019" name="Int. J. Syst. Evol. Microbiol.">
        <title>The Global Catalogue of Microorganisms (GCM) 10K type strain sequencing project: providing services to taxonomists for standard genome sequencing and annotation.</title>
        <authorList>
            <consortium name="The Broad Institute Genomics Platform"/>
            <consortium name="The Broad Institute Genome Sequencing Center for Infectious Disease"/>
            <person name="Wu L."/>
            <person name="Ma J."/>
        </authorList>
    </citation>
    <scope>NUCLEOTIDE SEQUENCE [LARGE SCALE GENOMIC DNA]</scope>
    <source>
        <strain evidence="2">JCM 7356</strain>
    </source>
</reference>
<dbReference type="EMBL" id="BAAATR010000059">
    <property type="protein sequence ID" value="GAA2277885.1"/>
    <property type="molecule type" value="Genomic_DNA"/>
</dbReference>
<organism evidence="1 2">
    <name type="scientific">Kitasatospora cystarginea</name>
    <dbReference type="NCBI Taxonomy" id="58350"/>
    <lineage>
        <taxon>Bacteria</taxon>
        <taxon>Bacillati</taxon>
        <taxon>Actinomycetota</taxon>
        <taxon>Actinomycetes</taxon>
        <taxon>Kitasatosporales</taxon>
        <taxon>Streptomycetaceae</taxon>
        <taxon>Kitasatospora</taxon>
    </lineage>
</organism>